<evidence type="ECO:0000313" key="2">
    <source>
        <dbReference type="EMBL" id="SVC91388.1"/>
    </source>
</evidence>
<dbReference type="SUPFAM" id="SSF52833">
    <property type="entry name" value="Thioredoxin-like"/>
    <property type="match status" value="1"/>
</dbReference>
<gene>
    <name evidence="2" type="ORF">METZ01_LOCUS344242</name>
</gene>
<dbReference type="InterPro" id="IPR000866">
    <property type="entry name" value="AhpC/TSA"/>
</dbReference>
<sequence length="188" mass="20383">STMLPLGTKAPEFSLPEVVVGTIVNLSNFSQANAYLVAFVCNHCPYVINLRKCFATLGNAALDQGVAVFAISSNDVENYPDDSPKNMATEAIEAGYRFPYLYDETQVVAKTYRAACTPDFFVFDSELSLVYRGQFDDSRPGNGKNVTGKDLQAAIDAAIKGTPMPEPQIPSMGCNIKWKAGNAPDYFG</sequence>
<proteinExistence type="predicted"/>
<dbReference type="PROSITE" id="PS51352">
    <property type="entry name" value="THIOREDOXIN_2"/>
    <property type="match status" value="1"/>
</dbReference>
<dbReference type="PANTHER" id="PTHR43640:SF1">
    <property type="entry name" value="THIOREDOXIN-DEPENDENT PEROXIREDOXIN"/>
    <property type="match status" value="1"/>
</dbReference>
<dbReference type="PANTHER" id="PTHR43640">
    <property type="entry name" value="OS07G0260300 PROTEIN"/>
    <property type="match status" value="1"/>
</dbReference>
<feature type="domain" description="Thioredoxin" evidence="1">
    <location>
        <begin position="4"/>
        <end position="160"/>
    </location>
</feature>
<dbReference type="Pfam" id="PF00578">
    <property type="entry name" value="AhpC-TSA"/>
    <property type="match status" value="1"/>
</dbReference>
<reference evidence="2" key="1">
    <citation type="submission" date="2018-05" db="EMBL/GenBank/DDBJ databases">
        <authorList>
            <person name="Lanie J.A."/>
            <person name="Ng W.-L."/>
            <person name="Kazmierczak K.M."/>
            <person name="Andrzejewski T.M."/>
            <person name="Davidsen T.M."/>
            <person name="Wayne K.J."/>
            <person name="Tettelin H."/>
            <person name="Glass J.I."/>
            <person name="Rusch D."/>
            <person name="Podicherti R."/>
            <person name="Tsui H.-C.T."/>
            <person name="Winkler M.E."/>
        </authorList>
    </citation>
    <scope>NUCLEOTIDE SEQUENCE</scope>
</reference>
<dbReference type="GO" id="GO:0016209">
    <property type="term" value="F:antioxidant activity"/>
    <property type="evidence" value="ECO:0007669"/>
    <property type="project" value="InterPro"/>
</dbReference>
<dbReference type="EMBL" id="UINC01118328">
    <property type="protein sequence ID" value="SVC91388.1"/>
    <property type="molecule type" value="Genomic_DNA"/>
</dbReference>
<organism evidence="2">
    <name type="scientific">marine metagenome</name>
    <dbReference type="NCBI Taxonomy" id="408172"/>
    <lineage>
        <taxon>unclassified sequences</taxon>
        <taxon>metagenomes</taxon>
        <taxon>ecological metagenomes</taxon>
    </lineage>
</organism>
<dbReference type="InterPro" id="IPR047262">
    <property type="entry name" value="PRX-like1"/>
</dbReference>
<feature type="non-terminal residue" evidence="2">
    <location>
        <position position="1"/>
    </location>
</feature>
<dbReference type="Gene3D" id="3.40.30.10">
    <property type="entry name" value="Glutaredoxin"/>
    <property type="match status" value="1"/>
</dbReference>
<name>A0A382R2T5_9ZZZZ</name>
<dbReference type="InterPro" id="IPR036249">
    <property type="entry name" value="Thioredoxin-like_sf"/>
</dbReference>
<accession>A0A382R2T5</accession>
<dbReference type="AlphaFoldDB" id="A0A382R2T5"/>
<protein>
    <recommendedName>
        <fullName evidence="1">Thioredoxin domain-containing protein</fullName>
    </recommendedName>
</protein>
<dbReference type="GO" id="GO:0016491">
    <property type="term" value="F:oxidoreductase activity"/>
    <property type="evidence" value="ECO:0007669"/>
    <property type="project" value="InterPro"/>
</dbReference>
<dbReference type="InterPro" id="IPR013766">
    <property type="entry name" value="Thioredoxin_domain"/>
</dbReference>
<evidence type="ECO:0000259" key="1">
    <source>
        <dbReference type="PROSITE" id="PS51352"/>
    </source>
</evidence>
<dbReference type="CDD" id="cd02969">
    <property type="entry name" value="PRX_like1"/>
    <property type="match status" value="1"/>
</dbReference>